<dbReference type="EMBL" id="CP017921">
    <property type="protein sequence ID" value="APH38962.1"/>
    <property type="molecule type" value="Genomic_DNA"/>
</dbReference>
<dbReference type="AlphaFoldDB" id="A0A1L3Q258"/>
<dbReference type="Pfam" id="PF22263">
    <property type="entry name" value="DUF6951"/>
    <property type="match status" value="1"/>
</dbReference>
<organism evidence="1 4">
    <name type="scientific">Methanohalophilus halophilus</name>
    <dbReference type="NCBI Taxonomy" id="2177"/>
    <lineage>
        <taxon>Archaea</taxon>
        <taxon>Methanobacteriati</taxon>
        <taxon>Methanobacteriota</taxon>
        <taxon>Stenosarchaea group</taxon>
        <taxon>Methanomicrobia</taxon>
        <taxon>Methanosarcinales</taxon>
        <taxon>Methanosarcinaceae</taxon>
        <taxon>Methanohalophilus</taxon>
    </lineage>
</organism>
<dbReference type="Proteomes" id="UP000267921">
    <property type="component" value="Unassembled WGS sequence"/>
</dbReference>
<evidence type="ECO:0000313" key="1">
    <source>
        <dbReference type="EMBL" id="APH38962.1"/>
    </source>
</evidence>
<dbReference type="Proteomes" id="UP000198669">
    <property type="component" value="Unassembled WGS sequence"/>
</dbReference>
<reference evidence="1 4" key="1">
    <citation type="submission" date="2016-10" db="EMBL/GenBank/DDBJ databases">
        <title>Methanohalophilus halophilus.</title>
        <authorList>
            <person name="L'haridon S."/>
        </authorList>
    </citation>
    <scope>NUCLEOTIDE SEQUENCE [LARGE SCALE GENOMIC DNA]</scope>
    <source>
        <strain evidence="1 4">Z-7982</strain>
    </source>
</reference>
<evidence type="ECO:0000313" key="5">
    <source>
        <dbReference type="Proteomes" id="UP000198669"/>
    </source>
</evidence>
<reference evidence="3 5" key="2">
    <citation type="submission" date="2016-10" db="EMBL/GenBank/DDBJ databases">
        <authorList>
            <person name="de Groot N.N."/>
        </authorList>
    </citation>
    <scope>NUCLEOTIDE SEQUENCE [LARGE SCALE GENOMIC DNA]</scope>
    <source>
        <strain evidence="3 5">Z-7982</strain>
    </source>
</reference>
<keyword evidence="4" id="KW-1185">Reference proteome</keyword>
<evidence type="ECO:0000313" key="2">
    <source>
        <dbReference type="EMBL" id="RNI09981.1"/>
    </source>
</evidence>
<evidence type="ECO:0000313" key="3">
    <source>
        <dbReference type="EMBL" id="SDW64839.1"/>
    </source>
</evidence>
<protein>
    <submittedName>
        <fullName evidence="1">Uncharacterized protein</fullName>
    </submittedName>
</protein>
<proteinExistence type="predicted"/>
<dbReference type="EMBL" id="FNMU01000004">
    <property type="protein sequence ID" value="SDW64839.1"/>
    <property type="molecule type" value="Genomic_DNA"/>
</dbReference>
<dbReference type="RefSeq" id="WP_072561400.1">
    <property type="nucleotide sequence ID" value="NZ_CP017921.1"/>
</dbReference>
<dbReference type="Proteomes" id="UP000186879">
    <property type="component" value="Chromosome"/>
</dbReference>
<dbReference type="InterPro" id="IPR054227">
    <property type="entry name" value="DUF6951"/>
</dbReference>
<name>A0A1L3Q258_9EURY</name>
<gene>
    <name evidence="1" type="ORF">BHR79_05295</name>
    <name evidence="2" type="ORF">EFE40_04950</name>
    <name evidence="3" type="ORF">SAMN04515625_1312</name>
</gene>
<dbReference type="KEGG" id="mhaz:BHR79_05295"/>
<evidence type="ECO:0000313" key="6">
    <source>
        <dbReference type="Proteomes" id="UP000267921"/>
    </source>
</evidence>
<accession>A0A1L3Q258</accession>
<evidence type="ECO:0000313" key="4">
    <source>
        <dbReference type="Proteomes" id="UP000186879"/>
    </source>
</evidence>
<dbReference type="GeneID" id="30583158"/>
<sequence length="109" mass="12119">MTEVTVNSRICGYKHKINAEKKGKKINVDIASDCKKIQAMSNMEVPRMEIFDIRDNYITKKAQEAHTCPTCIVPSGAIHACHLESGFISKTLAKESGSVSIDFDEEIDD</sequence>
<dbReference type="OrthoDB" id="52877at2157"/>
<dbReference type="STRING" id="2177.BHR79_05295"/>
<reference evidence="2 6" key="3">
    <citation type="submission" date="2018-10" db="EMBL/GenBank/DDBJ databases">
        <title>Cultivation of a novel Methanohalophilus strain from Kebrit Deep of the Red Sea and a genomic comparison of members of the genus Methanohalophilus.</title>
        <authorList>
            <person name="Guan Y."/>
            <person name="Ngugi D.K."/>
            <person name="Stingl U."/>
        </authorList>
    </citation>
    <scope>NUCLEOTIDE SEQUENCE [LARGE SCALE GENOMIC DNA]</scope>
    <source>
        <strain evidence="2 6">DSM 3094</strain>
    </source>
</reference>
<dbReference type="EMBL" id="RJJG01000003">
    <property type="protein sequence ID" value="RNI09981.1"/>
    <property type="molecule type" value="Genomic_DNA"/>
</dbReference>